<dbReference type="OrthoDB" id="9791520at2"/>
<dbReference type="STRING" id="1424294.Gferi_19480"/>
<organism evidence="2 3">
    <name type="scientific">Geosporobacter ferrireducens</name>
    <dbReference type="NCBI Taxonomy" id="1424294"/>
    <lineage>
        <taxon>Bacteria</taxon>
        <taxon>Bacillati</taxon>
        <taxon>Bacillota</taxon>
        <taxon>Clostridia</taxon>
        <taxon>Peptostreptococcales</taxon>
        <taxon>Thermotaleaceae</taxon>
        <taxon>Geosporobacter</taxon>
    </lineage>
</organism>
<accession>A0A1D8GKS7</accession>
<dbReference type="Pfam" id="PF25989">
    <property type="entry name" value="YknX_C"/>
    <property type="match status" value="1"/>
</dbReference>
<dbReference type="RefSeq" id="WP_069979453.1">
    <property type="nucleotide sequence ID" value="NZ_CP017269.1"/>
</dbReference>
<proteinExistence type="predicted"/>
<dbReference type="EMBL" id="CP017269">
    <property type="protein sequence ID" value="AOT71519.1"/>
    <property type="molecule type" value="Genomic_DNA"/>
</dbReference>
<dbReference type="KEGG" id="gfe:Gferi_19480"/>
<sequence length="68" mass="7529">MISENAVFQQEGKAYVLVNENNIAVLREIQKGIESKKQIEVITGLQEGEEVILSPDVKMESGVGIKKQ</sequence>
<keyword evidence="3" id="KW-1185">Reference proteome</keyword>
<name>A0A1D8GKS7_9FIRM</name>
<protein>
    <recommendedName>
        <fullName evidence="1">YknX-like C-terminal permuted SH3-like domain-containing protein</fullName>
    </recommendedName>
</protein>
<feature type="domain" description="YknX-like C-terminal permuted SH3-like" evidence="1">
    <location>
        <begin position="5"/>
        <end position="66"/>
    </location>
</feature>
<evidence type="ECO:0000259" key="1">
    <source>
        <dbReference type="Pfam" id="PF25989"/>
    </source>
</evidence>
<dbReference type="Proteomes" id="UP000095743">
    <property type="component" value="Chromosome"/>
</dbReference>
<gene>
    <name evidence="2" type="ORF">Gferi_19480</name>
</gene>
<evidence type="ECO:0000313" key="2">
    <source>
        <dbReference type="EMBL" id="AOT71519.1"/>
    </source>
</evidence>
<dbReference type="Gene3D" id="2.40.420.20">
    <property type="match status" value="1"/>
</dbReference>
<dbReference type="AlphaFoldDB" id="A0A1D8GKS7"/>
<evidence type="ECO:0000313" key="3">
    <source>
        <dbReference type="Proteomes" id="UP000095743"/>
    </source>
</evidence>
<reference evidence="2 3" key="1">
    <citation type="submission" date="2016-09" db="EMBL/GenBank/DDBJ databases">
        <title>Genomic analysis reveals versatility of anaerobic energy metabolism of Geosporobacter ferrireducens IRF9 of phylum Firmicutes.</title>
        <authorList>
            <person name="Kim S.-J."/>
        </authorList>
    </citation>
    <scope>NUCLEOTIDE SEQUENCE [LARGE SCALE GENOMIC DNA]</scope>
    <source>
        <strain evidence="2 3">IRF9</strain>
    </source>
</reference>
<dbReference type="InterPro" id="IPR058637">
    <property type="entry name" value="YknX-like_C"/>
</dbReference>